<protein>
    <submittedName>
        <fullName evidence="2">Uncharacterized protein</fullName>
    </submittedName>
</protein>
<accession>A0A8C9HHG0</accession>
<name>A0A8C9HHG0_9PRIM</name>
<proteinExistence type="predicted"/>
<feature type="compositionally biased region" description="Basic and acidic residues" evidence="1">
    <location>
        <begin position="143"/>
        <end position="156"/>
    </location>
</feature>
<evidence type="ECO:0000313" key="2">
    <source>
        <dbReference type="Ensembl" id="ENSPTEP00000017743.1"/>
    </source>
</evidence>
<dbReference type="Proteomes" id="UP000694416">
    <property type="component" value="Unplaced"/>
</dbReference>
<feature type="compositionally biased region" description="Basic residues" evidence="1">
    <location>
        <begin position="96"/>
        <end position="105"/>
    </location>
</feature>
<sequence>MGGPRGSGGSSGGGSRPGSQPCEEVDGVVPRGRTDKLVNARRGSSPQAQSTGALGSPGRRETAGQHRWVQHLSENTNKVEMVKAMAHRAGEGQTKYGRKKTRRQTRLAEGVSSPSKPLSRAGGFGWPHPQGLGVVNSGGPCISHDHGNTRKGGEAS</sequence>
<evidence type="ECO:0000313" key="3">
    <source>
        <dbReference type="Proteomes" id="UP000694416"/>
    </source>
</evidence>
<feature type="region of interest" description="Disordered" evidence="1">
    <location>
        <begin position="87"/>
        <end position="156"/>
    </location>
</feature>
<reference evidence="2" key="2">
    <citation type="submission" date="2025-09" db="UniProtKB">
        <authorList>
            <consortium name="Ensembl"/>
        </authorList>
    </citation>
    <scope>IDENTIFICATION</scope>
</reference>
<reference evidence="2" key="1">
    <citation type="submission" date="2025-08" db="UniProtKB">
        <authorList>
            <consortium name="Ensembl"/>
        </authorList>
    </citation>
    <scope>IDENTIFICATION</scope>
</reference>
<evidence type="ECO:0000256" key="1">
    <source>
        <dbReference type="SAM" id="MobiDB-lite"/>
    </source>
</evidence>
<keyword evidence="3" id="KW-1185">Reference proteome</keyword>
<feature type="compositionally biased region" description="Polar residues" evidence="1">
    <location>
        <begin position="42"/>
        <end position="53"/>
    </location>
</feature>
<dbReference type="Ensembl" id="ENSPTET00000026142.1">
    <property type="protein sequence ID" value="ENSPTEP00000017743.1"/>
    <property type="gene ID" value="ENSPTEG00000019264.1"/>
</dbReference>
<organism evidence="2 3">
    <name type="scientific">Piliocolobus tephrosceles</name>
    <name type="common">Ugandan red Colobus</name>
    <dbReference type="NCBI Taxonomy" id="591936"/>
    <lineage>
        <taxon>Eukaryota</taxon>
        <taxon>Metazoa</taxon>
        <taxon>Chordata</taxon>
        <taxon>Craniata</taxon>
        <taxon>Vertebrata</taxon>
        <taxon>Euteleostomi</taxon>
        <taxon>Mammalia</taxon>
        <taxon>Eutheria</taxon>
        <taxon>Euarchontoglires</taxon>
        <taxon>Primates</taxon>
        <taxon>Haplorrhini</taxon>
        <taxon>Catarrhini</taxon>
        <taxon>Cercopithecidae</taxon>
        <taxon>Colobinae</taxon>
        <taxon>Piliocolobus</taxon>
    </lineage>
</organism>
<feature type="compositionally biased region" description="Gly residues" evidence="1">
    <location>
        <begin position="1"/>
        <end position="16"/>
    </location>
</feature>
<dbReference type="AlphaFoldDB" id="A0A8C9HHG0"/>
<feature type="region of interest" description="Disordered" evidence="1">
    <location>
        <begin position="1"/>
        <end position="66"/>
    </location>
</feature>